<reference evidence="3 4" key="1">
    <citation type="submission" date="2019-05" db="EMBL/GenBank/DDBJ databases">
        <title>Emergence of the Ug99 lineage of the wheat stem rust pathogen through somatic hybridization.</title>
        <authorList>
            <person name="Li F."/>
            <person name="Upadhyaya N.M."/>
            <person name="Sperschneider J."/>
            <person name="Matny O."/>
            <person name="Nguyen-Phuc H."/>
            <person name="Mago R."/>
            <person name="Raley C."/>
            <person name="Miller M.E."/>
            <person name="Silverstein K.A.T."/>
            <person name="Henningsen E."/>
            <person name="Hirsch C.D."/>
            <person name="Visser B."/>
            <person name="Pretorius Z.A."/>
            <person name="Steffenson B.J."/>
            <person name="Schwessinger B."/>
            <person name="Dodds P.N."/>
            <person name="Figueroa M."/>
        </authorList>
    </citation>
    <scope>NUCLEOTIDE SEQUENCE [LARGE SCALE GENOMIC DNA]</scope>
    <source>
        <strain evidence="3">21-0</strain>
    </source>
</reference>
<dbReference type="AlphaFoldDB" id="A0A5B0LM64"/>
<feature type="region of interest" description="Disordered" evidence="1">
    <location>
        <begin position="66"/>
        <end position="154"/>
    </location>
</feature>
<dbReference type="EMBL" id="VSWC01000197">
    <property type="protein sequence ID" value="KAA1064594.1"/>
    <property type="molecule type" value="Genomic_DNA"/>
</dbReference>
<dbReference type="OrthoDB" id="10420655at2759"/>
<name>A0A5B0LM64_PUCGR</name>
<feature type="signal peptide" evidence="2">
    <location>
        <begin position="1"/>
        <end position="26"/>
    </location>
</feature>
<evidence type="ECO:0000313" key="4">
    <source>
        <dbReference type="Proteomes" id="UP000324748"/>
    </source>
</evidence>
<comment type="caution">
    <text evidence="3">The sequence shown here is derived from an EMBL/GenBank/DDBJ whole genome shotgun (WGS) entry which is preliminary data.</text>
</comment>
<keyword evidence="4" id="KW-1185">Reference proteome</keyword>
<sequence length="154" mass="17454">MHFRSLLRSSCLIYSILLCLRPIVCPTITYELQADPYRSGEAITTQEWHDLLKTQDFGQVVERDEFPPGRDVIQIRQPNRNSPPAQIISLHPDSSRKLDQQQQDPLTNPAKTSSSTAPSDSGRKTFLKKAFSRLGFSGSTRPTTPTKDVEQNRR</sequence>
<feature type="compositionally biased region" description="Polar residues" evidence="1">
    <location>
        <begin position="100"/>
        <end position="119"/>
    </location>
</feature>
<protein>
    <submittedName>
        <fullName evidence="3">Uncharacterized protein</fullName>
    </submittedName>
</protein>
<evidence type="ECO:0000256" key="1">
    <source>
        <dbReference type="SAM" id="MobiDB-lite"/>
    </source>
</evidence>
<accession>A0A5B0LM64</accession>
<evidence type="ECO:0000313" key="3">
    <source>
        <dbReference type="EMBL" id="KAA1064594.1"/>
    </source>
</evidence>
<gene>
    <name evidence="3" type="ORF">PGT21_008837</name>
</gene>
<dbReference type="Proteomes" id="UP000324748">
    <property type="component" value="Unassembled WGS sequence"/>
</dbReference>
<feature type="chain" id="PRO_5022682637" evidence="2">
    <location>
        <begin position="27"/>
        <end position="154"/>
    </location>
</feature>
<keyword evidence="2" id="KW-0732">Signal</keyword>
<proteinExistence type="predicted"/>
<feature type="compositionally biased region" description="Polar residues" evidence="1">
    <location>
        <begin position="137"/>
        <end position="146"/>
    </location>
</feature>
<evidence type="ECO:0000256" key="2">
    <source>
        <dbReference type="SAM" id="SignalP"/>
    </source>
</evidence>
<organism evidence="3 4">
    <name type="scientific">Puccinia graminis f. sp. tritici</name>
    <dbReference type="NCBI Taxonomy" id="56615"/>
    <lineage>
        <taxon>Eukaryota</taxon>
        <taxon>Fungi</taxon>
        <taxon>Dikarya</taxon>
        <taxon>Basidiomycota</taxon>
        <taxon>Pucciniomycotina</taxon>
        <taxon>Pucciniomycetes</taxon>
        <taxon>Pucciniales</taxon>
        <taxon>Pucciniaceae</taxon>
        <taxon>Puccinia</taxon>
    </lineage>
</organism>